<dbReference type="InterPro" id="IPR005232">
    <property type="entry name" value="LarE"/>
</dbReference>
<dbReference type="RefSeq" id="WP_040096739.1">
    <property type="nucleotide sequence ID" value="NZ_JWJD01000001.1"/>
</dbReference>
<dbReference type="PANTHER" id="PTHR43169">
    <property type="entry name" value="EXSB FAMILY PROTEIN"/>
    <property type="match status" value="1"/>
</dbReference>
<keyword evidence="4" id="KW-1185">Reference proteome</keyword>
<evidence type="ECO:0000256" key="1">
    <source>
        <dbReference type="PIRSR" id="PIRSR006661-1"/>
    </source>
</evidence>
<dbReference type="Gene3D" id="3.40.50.620">
    <property type="entry name" value="HUPs"/>
    <property type="match status" value="1"/>
</dbReference>
<dbReference type="Proteomes" id="UP000035068">
    <property type="component" value="Unassembled WGS sequence"/>
</dbReference>
<dbReference type="Pfam" id="PF02540">
    <property type="entry name" value="NAD_synthase"/>
    <property type="match status" value="1"/>
</dbReference>
<dbReference type="CDD" id="cd01990">
    <property type="entry name" value="LarE-like"/>
    <property type="match status" value="1"/>
</dbReference>
<gene>
    <name evidence="3" type="ORF">GFER_05390</name>
</gene>
<protein>
    <submittedName>
        <fullName evidence="3">Potassium ABC transporter ATPase</fullName>
    </submittedName>
</protein>
<dbReference type="InterPro" id="IPR022310">
    <property type="entry name" value="NAD/GMP_synthase"/>
</dbReference>
<dbReference type="EMBL" id="JWJD01000001">
    <property type="protein sequence ID" value="KIH78028.1"/>
    <property type="molecule type" value="Genomic_DNA"/>
</dbReference>
<proteinExistence type="predicted"/>
<dbReference type="PIRSF" id="PIRSF006661">
    <property type="entry name" value="PP-lp_UCP006661"/>
    <property type="match status" value="1"/>
</dbReference>
<dbReference type="AlphaFoldDB" id="A0A0C2EH80"/>
<dbReference type="SUPFAM" id="SSF52402">
    <property type="entry name" value="Adenine nucleotide alpha hydrolases-like"/>
    <property type="match status" value="1"/>
</dbReference>
<reference evidence="3 4" key="1">
    <citation type="submission" date="2014-12" db="EMBL/GenBank/DDBJ databases">
        <title>Genomes of Geoalkalibacter ferrihydriticus and Geoalkalibacter subterraneus, two haloalkaliphilic metal-reducing members of the Geobacteraceae.</title>
        <authorList>
            <person name="Badalamenti J.P."/>
            <person name="Torres C.I."/>
            <person name="Krajmalnik-Brown R."/>
            <person name="Bond D.R."/>
        </authorList>
    </citation>
    <scope>NUCLEOTIDE SEQUENCE [LARGE SCALE GENOMIC DNA]</scope>
    <source>
        <strain evidence="3 4">DSM 17813</strain>
    </source>
</reference>
<evidence type="ECO:0000313" key="3">
    <source>
        <dbReference type="EMBL" id="KIH78028.1"/>
    </source>
</evidence>
<feature type="domain" description="NAD/GMP synthase" evidence="2">
    <location>
        <begin position="20"/>
        <end position="79"/>
    </location>
</feature>
<dbReference type="InterPro" id="IPR014729">
    <property type="entry name" value="Rossmann-like_a/b/a_fold"/>
</dbReference>
<comment type="caution">
    <text evidence="3">The sequence shown here is derived from an EMBL/GenBank/DDBJ whole genome shotgun (WGS) entry which is preliminary data.</text>
</comment>
<dbReference type="NCBIfam" id="TIGR00268">
    <property type="entry name" value="ATP-dependent sacrificial sulfur transferase LarE"/>
    <property type="match status" value="1"/>
</dbReference>
<organism evidence="3 4">
    <name type="scientific">Geoalkalibacter ferrihydriticus DSM 17813</name>
    <dbReference type="NCBI Taxonomy" id="1121915"/>
    <lineage>
        <taxon>Bacteria</taxon>
        <taxon>Pseudomonadati</taxon>
        <taxon>Thermodesulfobacteriota</taxon>
        <taxon>Desulfuromonadia</taxon>
        <taxon>Desulfuromonadales</taxon>
        <taxon>Geoalkalibacteraceae</taxon>
        <taxon>Geoalkalibacter</taxon>
    </lineage>
</organism>
<dbReference type="PANTHER" id="PTHR43169:SF2">
    <property type="entry name" value="NAD_GMP SYNTHASE DOMAIN-CONTAINING PROTEIN"/>
    <property type="match status" value="1"/>
</dbReference>
<accession>A0A0C2EH80</accession>
<evidence type="ECO:0000259" key="2">
    <source>
        <dbReference type="Pfam" id="PF02540"/>
    </source>
</evidence>
<name>A0A0C2EH80_9BACT</name>
<dbReference type="GO" id="GO:0016783">
    <property type="term" value="F:sulfurtransferase activity"/>
    <property type="evidence" value="ECO:0007669"/>
    <property type="project" value="InterPro"/>
</dbReference>
<evidence type="ECO:0000313" key="4">
    <source>
        <dbReference type="Proteomes" id="UP000035068"/>
    </source>
</evidence>
<dbReference type="GO" id="GO:0006163">
    <property type="term" value="P:purine nucleotide metabolic process"/>
    <property type="evidence" value="ECO:0007669"/>
    <property type="project" value="UniProtKB-ARBA"/>
</dbReference>
<sequence>MSLDKKYSRLKDILDRSGSALIAFSGGVDSTFLLRVARDVLGPDQVIALTATSPTYPRHEFELSSRLAKEFGVKQIVLESNELEIEGFSQNPPDRCYHCKRELFGLCRTKAQDLGYQAIFDGSNCDDLQDHRPGRRAGEELQVRSPLIEAGLDKNDIRALSRELGLETWDKQPFACLSSRFPYGVEITPERLARVDRCETFLRECGFRTYRVRFHDDMARIELAPQELSRLLEDKLRQAVVEEFKKAGFTYVALDLQGYRSGSMNEILT</sequence>
<dbReference type="InterPro" id="IPR052188">
    <property type="entry name" value="Ni-pincer_cofactor_biosynth"/>
</dbReference>
<feature type="active site" description="Nucleophile and sulfur donor" evidence="1">
    <location>
        <position position="176"/>
    </location>
</feature>